<reference evidence="2" key="1">
    <citation type="submission" date="2022-12" db="EMBL/GenBank/DDBJ databases">
        <title>Bacterial isolates from different developmental stages of Nematostella vectensis.</title>
        <authorList>
            <person name="Fraune S."/>
        </authorList>
    </citation>
    <scope>NUCLEOTIDE SEQUENCE</scope>
    <source>
        <strain evidence="2">G21632-S1</strain>
    </source>
</reference>
<comment type="caution">
    <text evidence="2">The sequence shown here is derived from an EMBL/GenBank/DDBJ whole genome shotgun (WGS) entry which is preliminary data.</text>
</comment>
<accession>A0ABT4LUD1</accession>
<feature type="region of interest" description="Disordered" evidence="1">
    <location>
        <begin position="75"/>
        <end position="192"/>
    </location>
</feature>
<evidence type="ECO:0000313" key="3">
    <source>
        <dbReference type="Proteomes" id="UP001083770"/>
    </source>
</evidence>
<feature type="compositionally biased region" description="Basic and acidic residues" evidence="1">
    <location>
        <begin position="165"/>
        <end position="181"/>
    </location>
</feature>
<protein>
    <submittedName>
        <fullName evidence="2">Uncharacterized protein</fullName>
    </submittedName>
</protein>
<dbReference type="EMBL" id="JAPWGW010000001">
    <property type="protein sequence ID" value="MCZ4297138.1"/>
    <property type="molecule type" value="Genomic_DNA"/>
</dbReference>
<keyword evidence="3" id="KW-1185">Reference proteome</keyword>
<evidence type="ECO:0000313" key="2">
    <source>
        <dbReference type="EMBL" id="MCZ4297138.1"/>
    </source>
</evidence>
<feature type="compositionally biased region" description="Basic and acidic residues" evidence="1">
    <location>
        <begin position="103"/>
        <end position="115"/>
    </location>
</feature>
<feature type="compositionally biased region" description="Pro residues" evidence="1">
    <location>
        <begin position="123"/>
        <end position="133"/>
    </location>
</feature>
<proteinExistence type="predicted"/>
<sequence length="192" mass="21794">MSQLLMSREIDERKKRKALRKLRKAAELAERGEGPPLSDWEREFLEEVEQRIETFGSAFADPEKGNLEEPMSALQTRKLKEIDKKARGKDTGFKTRKPLGWKKKQDFTPRVRQLDDDIAEETAPPPETKPAPTPFSVIRGSELGEPRLKRTPRKTPPAKPAAQSKKPERETTPESAPERPAFRVIQGGKDDA</sequence>
<feature type="compositionally biased region" description="Basic and acidic residues" evidence="1">
    <location>
        <begin position="78"/>
        <end position="93"/>
    </location>
</feature>
<evidence type="ECO:0000256" key="1">
    <source>
        <dbReference type="SAM" id="MobiDB-lite"/>
    </source>
</evidence>
<organism evidence="2 3">
    <name type="scientific">Henriciella marina</name>
    <dbReference type="NCBI Taxonomy" id="453851"/>
    <lineage>
        <taxon>Bacteria</taxon>
        <taxon>Pseudomonadati</taxon>
        <taxon>Pseudomonadota</taxon>
        <taxon>Alphaproteobacteria</taxon>
        <taxon>Hyphomonadales</taxon>
        <taxon>Hyphomonadaceae</taxon>
        <taxon>Henriciella</taxon>
    </lineage>
</organism>
<dbReference type="Proteomes" id="UP001083770">
    <property type="component" value="Unassembled WGS sequence"/>
</dbReference>
<name>A0ABT4LUD1_9PROT</name>
<gene>
    <name evidence="2" type="ORF">O4G74_03600</name>
</gene>